<comment type="caution">
    <text evidence="4">The sequence shown here is derived from an EMBL/GenBank/DDBJ whole genome shotgun (WGS) entry which is preliminary data.</text>
</comment>
<dbReference type="PROSITE" id="PS00086">
    <property type="entry name" value="CYTOCHROME_P450"/>
    <property type="match status" value="1"/>
</dbReference>
<keyword evidence="2" id="KW-0560">Oxidoreductase</keyword>
<keyword evidence="2" id="KW-0349">Heme</keyword>
<dbReference type="Gene3D" id="1.10.630.10">
    <property type="entry name" value="Cytochrome P450"/>
    <property type="match status" value="1"/>
</dbReference>
<gene>
    <name evidence="4" type="ORF">Q8A49_08120</name>
</gene>
<dbReference type="PANTHER" id="PTHR46696:SF1">
    <property type="entry name" value="CYTOCHROME P450 YJIB-RELATED"/>
    <property type="match status" value="1"/>
</dbReference>
<keyword evidence="2" id="KW-0408">Iron</keyword>
<dbReference type="InterPro" id="IPR001128">
    <property type="entry name" value="Cyt_P450"/>
</dbReference>
<evidence type="ECO:0000256" key="1">
    <source>
        <dbReference type="ARBA" id="ARBA00010617"/>
    </source>
</evidence>
<dbReference type="Proteomes" id="UP001348641">
    <property type="component" value="Unassembled WGS sequence"/>
</dbReference>
<protein>
    <submittedName>
        <fullName evidence="4">Cytochrome P450</fullName>
    </submittedName>
</protein>
<feature type="region of interest" description="Disordered" evidence="3">
    <location>
        <begin position="1"/>
        <end position="29"/>
    </location>
</feature>
<dbReference type="InterPro" id="IPR036396">
    <property type="entry name" value="Cyt_P450_sf"/>
</dbReference>
<dbReference type="InterPro" id="IPR002397">
    <property type="entry name" value="Cyt_P450_B"/>
</dbReference>
<sequence length="413" mass="45372">MVDTADPQGSESARPVPEYPQPRDGRCPFQPAATVRRLTAEAPVSKVEIWDGSTPWLVTRHADQRALLTDPRLSINEKLPNYPHMTRGRAEVAPHMPELITNTDAPEHTRLRRTVNAPFTVKRVEALRPAIQKIVDQLIDDLLAGPKPADLVTRIGLPVPTLVISELLGVPYTDHDFFQSCSNVAVSHTATPEEAREASGALAEYLGAQIDRKTAEPADDVLSEMASRVAAGEMTRQEAVIMGSAILIAGHETSASMISLATLALLRNPEQLDALRTTDDPKTVARAVEELLRYLTIVHTGVRRIALEDIEVGGEVIRAGDGVIFDVAAANWDAEEFPEPERLDLSRSARQHHAFGYGAHQCLGQTLARVELQVVFSTLYRRIPTLRLAVPFEDVEFAFEGVAYGLRSLPVTW</sequence>
<dbReference type="Pfam" id="PF00067">
    <property type="entry name" value="p450"/>
    <property type="match status" value="1"/>
</dbReference>
<dbReference type="PANTHER" id="PTHR46696">
    <property type="entry name" value="P450, PUTATIVE (EUROFUNG)-RELATED"/>
    <property type="match status" value="1"/>
</dbReference>
<comment type="similarity">
    <text evidence="1 2">Belongs to the cytochrome P450 family.</text>
</comment>
<evidence type="ECO:0000313" key="4">
    <source>
        <dbReference type="EMBL" id="MEE2050461.1"/>
    </source>
</evidence>
<proteinExistence type="inferred from homology"/>
<name>A0ABU7KME5_9ACTN</name>
<keyword evidence="2" id="KW-0503">Monooxygenase</keyword>
<accession>A0ABU7KME5</accession>
<evidence type="ECO:0000256" key="2">
    <source>
        <dbReference type="RuleBase" id="RU000461"/>
    </source>
</evidence>
<dbReference type="RefSeq" id="WP_330157680.1">
    <property type="nucleotide sequence ID" value="NZ_BAAAJA010000046.1"/>
</dbReference>
<evidence type="ECO:0000313" key="5">
    <source>
        <dbReference type="Proteomes" id="UP001348641"/>
    </source>
</evidence>
<keyword evidence="2" id="KW-0479">Metal-binding</keyword>
<dbReference type="PRINTS" id="PR00385">
    <property type="entry name" value="P450"/>
</dbReference>
<dbReference type="PRINTS" id="PR00359">
    <property type="entry name" value="BP450"/>
</dbReference>
<reference evidence="4 5" key="1">
    <citation type="submission" date="2023-07" db="EMBL/GenBank/DDBJ databases">
        <authorList>
            <person name="Girao M."/>
            <person name="Carvalho M.F."/>
        </authorList>
    </citation>
    <scope>NUCLEOTIDE SEQUENCE [LARGE SCALE GENOMIC DNA]</scope>
    <source>
        <strain evidence="4 5">66/93</strain>
    </source>
</reference>
<dbReference type="InterPro" id="IPR017972">
    <property type="entry name" value="Cyt_P450_CS"/>
</dbReference>
<evidence type="ECO:0000256" key="3">
    <source>
        <dbReference type="SAM" id="MobiDB-lite"/>
    </source>
</evidence>
<dbReference type="SUPFAM" id="SSF48264">
    <property type="entry name" value="Cytochrome P450"/>
    <property type="match status" value="1"/>
</dbReference>
<dbReference type="EMBL" id="JAUUCC010000015">
    <property type="protein sequence ID" value="MEE2050461.1"/>
    <property type="molecule type" value="Genomic_DNA"/>
</dbReference>
<dbReference type="CDD" id="cd11030">
    <property type="entry name" value="CYP105-like"/>
    <property type="match status" value="1"/>
</dbReference>
<organism evidence="4 5">
    <name type="scientific">Nocardiopsis tropica</name>
    <dbReference type="NCBI Taxonomy" id="109330"/>
    <lineage>
        <taxon>Bacteria</taxon>
        <taxon>Bacillati</taxon>
        <taxon>Actinomycetota</taxon>
        <taxon>Actinomycetes</taxon>
        <taxon>Streptosporangiales</taxon>
        <taxon>Nocardiopsidaceae</taxon>
        <taxon>Nocardiopsis</taxon>
    </lineage>
</organism>